<dbReference type="AlphaFoldDB" id="A0AAV5LCQ6"/>
<evidence type="ECO:0000313" key="5">
    <source>
        <dbReference type="Proteomes" id="UP001054252"/>
    </source>
</evidence>
<keyword evidence="5" id="KW-1185">Reference proteome</keyword>
<accession>A0AAV5LCQ6</accession>
<dbReference type="InterPro" id="IPR036875">
    <property type="entry name" value="Znf_CCHC_sf"/>
</dbReference>
<dbReference type="SMART" id="SM00343">
    <property type="entry name" value="ZnF_C2HC"/>
    <property type="match status" value="2"/>
</dbReference>
<dbReference type="Gene3D" id="4.10.60.10">
    <property type="entry name" value="Zinc finger, CCHC-type"/>
    <property type="match status" value="1"/>
</dbReference>
<dbReference type="EMBL" id="BPVZ01000108">
    <property type="protein sequence ID" value="GKV35044.1"/>
    <property type="molecule type" value="Genomic_DNA"/>
</dbReference>
<dbReference type="Pfam" id="PF03732">
    <property type="entry name" value="Retrotrans_gag"/>
    <property type="match status" value="1"/>
</dbReference>
<comment type="caution">
    <text evidence="4">The sequence shown here is derived from an EMBL/GenBank/DDBJ whole genome shotgun (WGS) entry which is preliminary data.</text>
</comment>
<dbReference type="SUPFAM" id="SSF57756">
    <property type="entry name" value="Retrovirus zinc finger-like domains"/>
    <property type="match status" value="1"/>
</dbReference>
<feature type="domain" description="CCHC-type" evidence="3">
    <location>
        <begin position="330"/>
        <end position="343"/>
    </location>
</feature>
<dbReference type="Pfam" id="PF00098">
    <property type="entry name" value="zf-CCHC"/>
    <property type="match status" value="1"/>
</dbReference>
<feature type="compositionally biased region" description="Polar residues" evidence="2">
    <location>
        <begin position="26"/>
        <end position="36"/>
    </location>
</feature>
<evidence type="ECO:0000259" key="3">
    <source>
        <dbReference type="PROSITE" id="PS50158"/>
    </source>
</evidence>
<dbReference type="PANTHER" id="PTHR34482:SF49">
    <property type="entry name" value="RETROTRANSPOSON GAG DOMAIN-CONTAINING PROTEIN"/>
    <property type="match status" value="1"/>
</dbReference>
<dbReference type="InterPro" id="IPR001878">
    <property type="entry name" value="Znf_CCHC"/>
</dbReference>
<sequence length="370" mass="40893">MAPKWRGRPRGSRKDQGTPPIPVAGTPTQVALQEGRTSNPQLATFVQELLAEIRRQVSPVTSVPPPSPVVPTPMAPAPISLVPISSAPAVPSWNVYTEFQEVVTKKFDGTVGFEQVGLWITEVERGFHLLQVSDDLKVNVGSYMLTGKALTWWESYLKLHQGEPELSTWDGFKKVFMQEYILDSRRRELQREFADLKQGSGTVEQYKEEFDRYLPFVGSQVGDEQAKANKFLWGLNSDIYLAINQFKPATYREAADRAINQEKAMARIKSSGQHSVGSSLGKRKFDGSHRPFVPALPKPDISKGSKRPGATKIGGQASMAQHACSTPPTCYFCGKIGHAYDQCHFVTGACFKCGKQGHQIANCPLLDPKT</sequence>
<gene>
    <name evidence="4" type="ORF">SLEP1_g43364</name>
</gene>
<name>A0AAV5LCQ6_9ROSI</name>
<evidence type="ECO:0000256" key="2">
    <source>
        <dbReference type="SAM" id="MobiDB-lite"/>
    </source>
</evidence>
<evidence type="ECO:0000313" key="4">
    <source>
        <dbReference type="EMBL" id="GKV35044.1"/>
    </source>
</evidence>
<dbReference type="GO" id="GO:0003676">
    <property type="term" value="F:nucleic acid binding"/>
    <property type="evidence" value="ECO:0007669"/>
    <property type="project" value="InterPro"/>
</dbReference>
<dbReference type="PROSITE" id="PS50158">
    <property type="entry name" value="ZF_CCHC"/>
    <property type="match status" value="2"/>
</dbReference>
<dbReference type="PANTHER" id="PTHR34482">
    <property type="entry name" value="DNA DAMAGE-INDUCIBLE PROTEIN 1-LIKE"/>
    <property type="match status" value="1"/>
</dbReference>
<feature type="domain" description="CCHC-type" evidence="3">
    <location>
        <begin position="350"/>
        <end position="364"/>
    </location>
</feature>
<dbReference type="Proteomes" id="UP001054252">
    <property type="component" value="Unassembled WGS sequence"/>
</dbReference>
<proteinExistence type="predicted"/>
<protein>
    <recommendedName>
        <fullName evidence="3">CCHC-type domain-containing protein</fullName>
    </recommendedName>
</protein>
<keyword evidence="1" id="KW-0863">Zinc-finger</keyword>
<feature type="region of interest" description="Disordered" evidence="2">
    <location>
        <begin position="1"/>
        <end position="36"/>
    </location>
</feature>
<evidence type="ECO:0000256" key="1">
    <source>
        <dbReference type="PROSITE-ProRule" id="PRU00047"/>
    </source>
</evidence>
<organism evidence="4 5">
    <name type="scientific">Rubroshorea leprosula</name>
    <dbReference type="NCBI Taxonomy" id="152421"/>
    <lineage>
        <taxon>Eukaryota</taxon>
        <taxon>Viridiplantae</taxon>
        <taxon>Streptophyta</taxon>
        <taxon>Embryophyta</taxon>
        <taxon>Tracheophyta</taxon>
        <taxon>Spermatophyta</taxon>
        <taxon>Magnoliopsida</taxon>
        <taxon>eudicotyledons</taxon>
        <taxon>Gunneridae</taxon>
        <taxon>Pentapetalae</taxon>
        <taxon>rosids</taxon>
        <taxon>malvids</taxon>
        <taxon>Malvales</taxon>
        <taxon>Dipterocarpaceae</taxon>
        <taxon>Rubroshorea</taxon>
    </lineage>
</organism>
<dbReference type="InterPro" id="IPR005162">
    <property type="entry name" value="Retrotrans_gag_dom"/>
</dbReference>
<reference evidence="4 5" key="1">
    <citation type="journal article" date="2021" name="Commun. Biol.">
        <title>The genome of Shorea leprosula (Dipterocarpaceae) highlights the ecological relevance of drought in aseasonal tropical rainforests.</title>
        <authorList>
            <person name="Ng K.K.S."/>
            <person name="Kobayashi M.J."/>
            <person name="Fawcett J.A."/>
            <person name="Hatakeyama M."/>
            <person name="Paape T."/>
            <person name="Ng C.H."/>
            <person name="Ang C.C."/>
            <person name="Tnah L.H."/>
            <person name="Lee C.T."/>
            <person name="Nishiyama T."/>
            <person name="Sese J."/>
            <person name="O'Brien M.J."/>
            <person name="Copetti D."/>
            <person name="Mohd Noor M.I."/>
            <person name="Ong R.C."/>
            <person name="Putra M."/>
            <person name="Sireger I.Z."/>
            <person name="Indrioko S."/>
            <person name="Kosugi Y."/>
            <person name="Izuno A."/>
            <person name="Isagi Y."/>
            <person name="Lee S.L."/>
            <person name="Shimizu K.K."/>
        </authorList>
    </citation>
    <scope>NUCLEOTIDE SEQUENCE [LARGE SCALE GENOMIC DNA]</scope>
    <source>
        <strain evidence="4">214</strain>
    </source>
</reference>
<keyword evidence="1" id="KW-0862">Zinc</keyword>
<feature type="region of interest" description="Disordered" evidence="2">
    <location>
        <begin position="268"/>
        <end position="313"/>
    </location>
</feature>
<feature type="compositionally biased region" description="Basic residues" evidence="2">
    <location>
        <begin position="1"/>
        <end position="11"/>
    </location>
</feature>
<keyword evidence="1" id="KW-0479">Metal-binding</keyword>
<dbReference type="GO" id="GO:0008270">
    <property type="term" value="F:zinc ion binding"/>
    <property type="evidence" value="ECO:0007669"/>
    <property type="project" value="UniProtKB-KW"/>
</dbReference>